<dbReference type="Proteomes" id="UP001189429">
    <property type="component" value="Unassembled WGS sequence"/>
</dbReference>
<sequence length="103" mass="10486">MSFYVPTLRTSTGSTWSRTPLSSKGVVLDGLRRLAAPLALPAGAHTASRRSPSAPTYFATSCAVSCGTHLTTPTLAARGCGGWPCSPRRAPNGAAGARGARTA</sequence>
<name>A0ABN9YFA5_9DINO</name>
<evidence type="ECO:0000313" key="1">
    <source>
        <dbReference type="EMBL" id="CAK0909709.1"/>
    </source>
</evidence>
<comment type="caution">
    <text evidence="1">The sequence shown here is derived from an EMBL/GenBank/DDBJ whole genome shotgun (WGS) entry which is preliminary data.</text>
</comment>
<evidence type="ECO:0000313" key="2">
    <source>
        <dbReference type="Proteomes" id="UP001189429"/>
    </source>
</evidence>
<organism evidence="1 2">
    <name type="scientific">Prorocentrum cordatum</name>
    <dbReference type="NCBI Taxonomy" id="2364126"/>
    <lineage>
        <taxon>Eukaryota</taxon>
        <taxon>Sar</taxon>
        <taxon>Alveolata</taxon>
        <taxon>Dinophyceae</taxon>
        <taxon>Prorocentrales</taxon>
        <taxon>Prorocentraceae</taxon>
        <taxon>Prorocentrum</taxon>
    </lineage>
</organism>
<gene>
    <name evidence="1" type="ORF">PCOR1329_LOCUS84059</name>
</gene>
<proteinExistence type="predicted"/>
<keyword evidence="2" id="KW-1185">Reference proteome</keyword>
<accession>A0ABN9YFA5</accession>
<dbReference type="EMBL" id="CAUYUJ010022245">
    <property type="protein sequence ID" value="CAK0909709.1"/>
    <property type="molecule type" value="Genomic_DNA"/>
</dbReference>
<protein>
    <submittedName>
        <fullName evidence="1">Uncharacterized protein</fullName>
    </submittedName>
</protein>
<reference evidence="1" key="1">
    <citation type="submission" date="2023-10" db="EMBL/GenBank/DDBJ databases">
        <authorList>
            <person name="Chen Y."/>
            <person name="Shah S."/>
            <person name="Dougan E. K."/>
            <person name="Thang M."/>
            <person name="Chan C."/>
        </authorList>
    </citation>
    <scope>NUCLEOTIDE SEQUENCE [LARGE SCALE GENOMIC DNA]</scope>
</reference>